<dbReference type="Proteomes" id="UP000480929">
    <property type="component" value="Unassembled WGS sequence"/>
</dbReference>
<sequence length="186" mass="21266">MRNKSDGMNRSLTFTLQDTELTEAYQFLASLLPRNKMRHLAIELSVPVLALFTLIYFHGASTLFGWILILGLSVLWILKISRWLWTIYLHNQVSGLFKETLANARYIPVTAVFSDDIQIAGQTLTYSDIQRIVPLAHTLLFFHAPHQMFILPLRVLGEAQEVEAFCRGILKRQASEAAEKETKEEC</sequence>
<feature type="transmembrane region" description="Helical" evidence="1">
    <location>
        <begin position="63"/>
        <end position="80"/>
    </location>
</feature>
<keyword evidence="1" id="KW-1133">Transmembrane helix</keyword>
<evidence type="ECO:0000313" key="5">
    <source>
        <dbReference type="Proteomes" id="UP000433575"/>
    </source>
</evidence>
<dbReference type="RefSeq" id="WP_154239395.1">
    <property type="nucleotide sequence ID" value="NZ_CALJPI010000198.1"/>
</dbReference>
<dbReference type="OrthoDB" id="1652597at2"/>
<name>A0A6N7S9C4_9FIRM</name>
<feature type="domain" description="YcxB-like C-terminal" evidence="2">
    <location>
        <begin position="122"/>
        <end position="165"/>
    </location>
</feature>
<dbReference type="Proteomes" id="UP000433575">
    <property type="component" value="Unassembled WGS sequence"/>
</dbReference>
<feature type="transmembrane region" description="Helical" evidence="1">
    <location>
        <begin position="40"/>
        <end position="57"/>
    </location>
</feature>
<dbReference type="InterPro" id="IPR025588">
    <property type="entry name" value="YcxB-like_C"/>
</dbReference>
<evidence type="ECO:0000259" key="2">
    <source>
        <dbReference type="Pfam" id="PF14317"/>
    </source>
</evidence>
<proteinExistence type="predicted"/>
<dbReference type="AlphaFoldDB" id="A0A6N7S9C4"/>
<reference evidence="5 6" key="1">
    <citation type="journal article" date="2019" name="Nat. Med.">
        <title>A library of human gut bacterial isolates paired with longitudinal multiomics data enables mechanistic microbiome research.</title>
        <authorList>
            <person name="Poyet M."/>
            <person name="Groussin M."/>
            <person name="Gibbons S.M."/>
            <person name="Avila-Pacheco J."/>
            <person name="Jiang X."/>
            <person name="Kearney S.M."/>
            <person name="Perrotta A.R."/>
            <person name="Berdy B."/>
            <person name="Zhao S."/>
            <person name="Lieberman T.D."/>
            <person name="Swanson P.K."/>
            <person name="Smith M."/>
            <person name="Roesemann S."/>
            <person name="Alexander J.E."/>
            <person name="Rich S.A."/>
            <person name="Livny J."/>
            <person name="Vlamakis H."/>
            <person name="Clish C."/>
            <person name="Bullock K."/>
            <person name="Deik A."/>
            <person name="Scott J."/>
            <person name="Pierce K.A."/>
            <person name="Xavier R.J."/>
            <person name="Alm E.J."/>
        </authorList>
    </citation>
    <scope>NUCLEOTIDE SEQUENCE [LARGE SCALE GENOMIC DNA]</scope>
    <source>
        <strain evidence="3 5">BIOML-A4</strain>
        <strain evidence="4 6">BIOML-A5</strain>
    </source>
</reference>
<evidence type="ECO:0000313" key="3">
    <source>
        <dbReference type="EMBL" id="MSA90215.1"/>
    </source>
</evidence>
<comment type="caution">
    <text evidence="3">The sequence shown here is derived from an EMBL/GenBank/DDBJ whole genome shotgun (WGS) entry which is preliminary data.</text>
</comment>
<protein>
    <recommendedName>
        <fullName evidence="2">YcxB-like C-terminal domain-containing protein</fullName>
    </recommendedName>
</protein>
<accession>A0A6N7S9C4</accession>
<dbReference type="EMBL" id="WKPI01000024">
    <property type="protein sequence ID" value="MSC33945.1"/>
    <property type="molecule type" value="Genomic_DNA"/>
</dbReference>
<keyword evidence="1" id="KW-0812">Transmembrane</keyword>
<organism evidence="3 5">
    <name type="scientific">Holdemania massiliensis</name>
    <dbReference type="NCBI Taxonomy" id="1468449"/>
    <lineage>
        <taxon>Bacteria</taxon>
        <taxon>Bacillati</taxon>
        <taxon>Bacillota</taxon>
        <taxon>Erysipelotrichia</taxon>
        <taxon>Erysipelotrichales</taxon>
        <taxon>Erysipelotrichaceae</taxon>
        <taxon>Holdemania</taxon>
    </lineage>
</organism>
<dbReference type="Pfam" id="PF14317">
    <property type="entry name" value="YcxB"/>
    <property type="match status" value="1"/>
</dbReference>
<evidence type="ECO:0000256" key="1">
    <source>
        <dbReference type="SAM" id="Phobius"/>
    </source>
</evidence>
<keyword evidence="6" id="KW-1185">Reference proteome</keyword>
<dbReference type="EMBL" id="WKPJ01000022">
    <property type="protein sequence ID" value="MSA90215.1"/>
    <property type="molecule type" value="Genomic_DNA"/>
</dbReference>
<evidence type="ECO:0000313" key="6">
    <source>
        <dbReference type="Proteomes" id="UP000480929"/>
    </source>
</evidence>
<evidence type="ECO:0000313" key="4">
    <source>
        <dbReference type="EMBL" id="MSC33945.1"/>
    </source>
</evidence>
<keyword evidence="1" id="KW-0472">Membrane</keyword>
<gene>
    <name evidence="4" type="ORF">GKD88_12525</name>
    <name evidence="3" type="ORF">GKE08_12855</name>
</gene>